<keyword evidence="8" id="KW-1185">Reference proteome</keyword>
<dbReference type="SUPFAM" id="SSF100950">
    <property type="entry name" value="NagB/RpiA/CoA transferase-like"/>
    <property type="match status" value="1"/>
</dbReference>
<comment type="similarity">
    <text evidence="1">Belongs to the SorC transcriptional regulatory family.</text>
</comment>
<dbReference type="RefSeq" id="WP_349639361.1">
    <property type="nucleotide sequence ID" value="NZ_CP090958.1"/>
</dbReference>
<keyword evidence="2" id="KW-0805">Transcription regulation</keyword>
<dbReference type="InterPro" id="IPR036388">
    <property type="entry name" value="WH-like_DNA-bd_sf"/>
</dbReference>
<feature type="domain" description="HTH marR-type" evidence="6">
    <location>
        <begin position="9"/>
        <end position="54"/>
    </location>
</feature>
<dbReference type="InterPro" id="IPR000835">
    <property type="entry name" value="HTH_MarR-typ"/>
</dbReference>
<feature type="domain" description="Sugar-binding" evidence="5">
    <location>
        <begin position="62"/>
        <end position="316"/>
    </location>
</feature>
<evidence type="ECO:0000313" key="7">
    <source>
        <dbReference type="EMBL" id="WGW12558.1"/>
    </source>
</evidence>
<dbReference type="PANTHER" id="PTHR34294:SF1">
    <property type="entry name" value="TRANSCRIPTIONAL REGULATOR LSRR"/>
    <property type="match status" value="1"/>
</dbReference>
<evidence type="ECO:0000256" key="4">
    <source>
        <dbReference type="ARBA" id="ARBA00023163"/>
    </source>
</evidence>
<dbReference type="InterPro" id="IPR007324">
    <property type="entry name" value="Sugar-bd_dom_put"/>
</dbReference>
<dbReference type="Pfam" id="PF12802">
    <property type="entry name" value="MarR_2"/>
    <property type="match status" value="1"/>
</dbReference>
<evidence type="ECO:0000256" key="2">
    <source>
        <dbReference type="ARBA" id="ARBA00023015"/>
    </source>
</evidence>
<name>A0ABY8QUH0_9MICO</name>
<reference evidence="7 8" key="1">
    <citation type="submission" date="2023-05" db="EMBL/GenBank/DDBJ databases">
        <title>Lithophilousrod everest ZFBP1038 complete genpme.</title>
        <authorList>
            <person name="Tian M."/>
        </authorList>
    </citation>
    <scope>NUCLEOTIDE SEQUENCE [LARGE SCALE GENOMIC DNA]</scope>
    <source>
        <strain evidence="7 8">ZFBP1038</strain>
    </source>
</reference>
<accession>A0ABY8QUH0</accession>
<evidence type="ECO:0000259" key="6">
    <source>
        <dbReference type="Pfam" id="PF12802"/>
    </source>
</evidence>
<evidence type="ECO:0000259" key="5">
    <source>
        <dbReference type="Pfam" id="PF04198"/>
    </source>
</evidence>
<dbReference type="PANTHER" id="PTHR34294">
    <property type="entry name" value="TRANSCRIPTIONAL REGULATOR-RELATED"/>
    <property type="match status" value="1"/>
</dbReference>
<keyword evidence="4" id="KW-0804">Transcription</keyword>
<evidence type="ECO:0000313" key="8">
    <source>
        <dbReference type="Proteomes" id="UP001209083"/>
    </source>
</evidence>
<sequence length="317" mass="34506">MVAENKAQQALRIAHLYYVQGVTMEAIARQMRVSRSTVSRLLKYARDAKLVEITLNVPHSTEKDLEKVFRREFGISAQVVPVADSSNELERLETVTARGAKLLGQIFGGNMTLGIAWGTTTAAVGRQLVHKVTRGANVVQLNGAANPSTTGIGYAADVISRFGAAFDAPVQHFPVPAFFDYAATRKAMWQERSIKRILRMQRNVDVALFSVGAVAGGVPSHVYTAGYLDDADFRSLRTEGVVGDINTVFIRADGSHHDIPLNQRASGIPPDELRRIHRRLCVVSGENKVPALRAALASHLVTDLVIDEPTASSLLEV</sequence>
<proteinExistence type="inferred from homology"/>
<dbReference type="Proteomes" id="UP001209083">
    <property type="component" value="Chromosome"/>
</dbReference>
<protein>
    <submittedName>
        <fullName evidence="7">Sugar-binding domain-containing protein</fullName>
    </submittedName>
</protein>
<dbReference type="Gene3D" id="3.40.50.1360">
    <property type="match status" value="1"/>
</dbReference>
<dbReference type="Pfam" id="PF04198">
    <property type="entry name" value="Sugar-bind"/>
    <property type="match status" value="1"/>
</dbReference>
<evidence type="ECO:0000256" key="3">
    <source>
        <dbReference type="ARBA" id="ARBA00023125"/>
    </source>
</evidence>
<evidence type="ECO:0000256" key="1">
    <source>
        <dbReference type="ARBA" id="ARBA00010466"/>
    </source>
</evidence>
<dbReference type="InterPro" id="IPR051054">
    <property type="entry name" value="SorC_transcr_regulators"/>
</dbReference>
<keyword evidence="3" id="KW-0238">DNA-binding</keyword>
<dbReference type="Gene3D" id="1.10.10.10">
    <property type="entry name" value="Winged helix-like DNA-binding domain superfamily/Winged helix DNA-binding domain"/>
    <property type="match status" value="1"/>
</dbReference>
<dbReference type="EMBL" id="CP090958">
    <property type="protein sequence ID" value="WGW12558.1"/>
    <property type="molecule type" value="Genomic_DNA"/>
</dbReference>
<organism evidence="7 8">
    <name type="scientific">Saxibacter everestensis</name>
    <dbReference type="NCBI Taxonomy" id="2909229"/>
    <lineage>
        <taxon>Bacteria</taxon>
        <taxon>Bacillati</taxon>
        <taxon>Actinomycetota</taxon>
        <taxon>Actinomycetes</taxon>
        <taxon>Micrococcales</taxon>
        <taxon>Brevibacteriaceae</taxon>
        <taxon>Saxibacter</taxon>
    </lineage>
</organism>
<gene>
    <name evidence="7" type="ORF">LWF01_01970</name>
</gene>
<dbReference type="InterPro" id="IPR037171">
    <property type="entry name" value="NagB/RpiA_transferase-like"/>
</dbReference>